<keyword evidence="2" id="KW-1185">Reference proteome</keyword>
<dbReference type="GeneID" id="66704844"/>
<evidence type="ECO:0000313" key="2">
    <source>
        <dbReference type="Proteomes" id="UP000192439"/>
    </source>
</evidence>
<gene>
    <name evidence="1" type="ORF">BH695_5068</name>
</gene>
<dbReference type="Proteomes" id="UP000192439">
    <property type="component" value="Chromosome"/>
</dbReference>
<evidence type="ECO:0008006" key="3">
    <source>
        <dbReference type="Google" id="ProtNLM"/>
    </source>
</evidence>
<sequence>MEPTTAIASVIATYILPEAFKEGGKALGKGVSQAVSQLITVIREKFQAAGREGTLADFEEEPTEENQSEFETVLKKLMSKDDAFAKNLVELVKQSELSGLVRQEMLTDVETESLEVGNMNQRTKQGDSIEQTMAKNLKAKSIKIGDMTQQI</sequence>
<evidence type="ECO:0000313" key="1">
    <source>
        <dbReference type="EMBL" id="ARI84347.1"/>
    </source>
</evidence>
<protein>
    <recommendedName>
        <fullName evidence="3">Fis family transcriptional regulator</fullName>
    </recommendedName>
</protein>
<dbReference type="EMBL" id="CP020771">
    <property type="protein sequence ID" value="ARI84347.1"/>
    <property type="molecule type" value="Genomic_DNA"/>
</dbReference>
<dbReference type="AlphaFoldDB" id="A0AB33C918"/>
<proteinExistence type="predicted"/>
<accession>A0AB33C918</accession>
<name>A0AB33C918_MICA7</name>
<reference evidence="1 2" key="1">
    <citation type="journal article" date="2018" name="Harmful Algae">
        <title>The highly heterogeneous methylated genomes and diverse restriction-modification systems of bloom-forming Microcystis.</title>
        <authorList>
            <person name="Zhao L."/>
            <person name="Song Y."/>
            <person name="Li L."/>
            <person name="Gan N."/>
            <person name="Brand J.J."/>
            <person name="Song L."/>
        </authorList>
    </citation>
    <scope>NUCLEOTIDE SEQUENCE [LARGE SCALE GENOMIC DNA]</scope>
    <source>
        <strain evidence="1 2">PCC 7806SL</strain>
    </source>
</reference>
<organism evidence="1 2">
    <name type="scientific">Microcystis aeruginosa PCC 7806SL</name>
    <dbReference type="NCBI Taxonomy" id="1903187"/>
    <lineage>
        <taxon>Bacteria</taxon>
        <taxon>Bacillati</taxon>
        <taxon>Cyanobacteriota</taxon>
        <taxon>Cyanophyceae</taxon>
        <taxon>Oscillatoriophycideae</taxon>
        <taxon>Chroococcales</taxon>
        <taxon>Microcystaceae</taxon>
        <taxon>Microcystis</taxon>
    </lineage>
</organism>
<dbReference type="RefSeq" id="WP_002744886.1">
    <property type="nucleotide sequence ID" value="NZ_CP020771.1"/>
</dbReference>